<accession>A0AAV9JRM3</accession>
<organism evidence="8 9">
    <name type="scientific">Oleoguttula mirabilis</name>
    <dbReference type="NCBI Taxonomy" id="1507867"/>
    <lineage>
        <taxon>Eukaryota</taxon>
        <taxon>Fungi</taxon>
        <taxon>Dikarya</taxon>
        <taxon>Ascomycota</taxon>
        <taxon>Pezizomycotina</taxon>
        <taxon>Dothideomycetes</taxon>
        <taxon>Dothideomycetidae</taxon>
        <taxon>Mycosphaerellales</taxon>
        <taxon>Teratosphaeriaceae</taxon>
        <taxon>Oleoguttula</taxon>
    </lineage>
</organism>
<keyword evidence="9" id="KW-1185">Reference proteome</keyword>
<evidence type="ECO:0000256" key="6">
    <source>
        <dbReference type="ARBA" id="ARBA00023242"/>
    </source>
</evidence>
<dbReference type="Proteomes" id="UP001324427">
    <property type="component" value="Unassembled WGS sequence"/>
</dbReference>
<dbReference type="PANTHER" id="PTHR36206">
    <property type="entry name" value="ASPERCRYPTIN BIOSYNTHESIS CLUSTER-SPECIFIC TRANSCRIPTION REGULATOR ATNN-RELATED"/>
    <property type="match status" value="1"/>
</dbReference>
<sequence>MDDPAEPLDIVVALRRSTIPSNRTSDPRPLPSGKVPCDECIARASEKNDPNASIELCEKCTAVLHRPRRRQAEAVGIRHVRRQDSAIVDAVLGACTDPVGLPWSEDVHEQHALQFFVRNSAPQLAGYFDSPFWQRMVLQAGRHEPAVKHAIAAIGALHEKLLAGAVSPDASSHTRFALEQCNKSIHHLILPAEEGKSPDLRLMLTICVLFTCFEALQGHCEQAITHATQGYSLLQQYASDSKNKRSDVGGFAVELDQLCLLMRRLQTQSKGLMGKDINIVPDMLAINAERPTSFRDLQEARSGLEVVLNQLTVYFMDLELDDHFYDMAVSNAEKHLLFAPWLESWEKAFSAFLTAHQAALSPQDRKAAMILKAHHLVAEILSQIDLSLGEMGWDAFHSRFTAIVDLGTAILEDTTQADTSVIEAQWKTAGVFISAPSATLSFSLGIVDPLYEVCIRCRDPVLRRKALNLLARHPRQECLWSSWSAWKVGKFLLQLEETGAESTPRVSSDIPTERRISEAWVDFSDKSTEEASKGRVCYRAAVLRATPRYALNPGLFEDRRTDEPVFVEAGTVPAGNRPSTLEPTISDESWSVLAATFEDFDTSGWPELDTDGQMTNIPSTIGPSVCQSQEGS</sequence>
<dbReference type="AlphaFoldDB" id="A0AAV9JRM3"/>
<reference evidence="8 9" key="1">
    <citation type="submission" date="2021-11" db="EMBL/GenBank/DDBJ databases">
        <title>Black yeast isolated from Biological Soil Crust.</title>
        <authorList>
            <person name="Kurbessoian T."/>
        </authorList>
    </citation>
    <scope>NUCLEOTIDE SEQUENCE [LARGE SCALE GENOMIC DNA]</scope>
    <source>
        <strain evidence="8 9">CCFEE 5522</strain>
    </source>
</reference>
<feature type="region of interest" description="Disordered" evidence="7">
    <location>
        <begin position="602"/>
        <end position="632"/>
    </location>
</feature>
<evidence type="ECO:0000313" key="9">
    <source>
        <dbReference type="Proteomes" id="UP001324427"/>
    </source>
</evidence>
<keyword evidence="3" id="KW-0805">Transcription regulation</keyword>
<dbReference type="GO" id="GO:0003677">
    <property type="term" value="F:DNA binding"/>
    <property type="evidence" value="ECO:0007669"/>
    <property type="project" value="UniProtKB-KW"/>
</dbReference>
<dbReference type="Pfam" id="PF11951">
    <property type="entry name" value="Fungal_trans_2"/>
    <property type="match status" value="1"/>
</dbReference>
<keyword evidence="4" id="KW-0238">DNA-binding</keyword>
<dbReference type="EMBL" id="JAVFHQ010000008">
    <property type="protein sequence ID" value="KAK4548119.1"/>
    <property type="molecule type" value="Genomic_DNA"/>
</dbReference>
<dbReference type="InterPro" id="IPR052360">
    <property type="entry name" value="Transcr_Regulatory_Proteins"/>
</dbReference>
<gene>
    <name evidence="8" type="ORF">LTR36_009988</name>
</gene>
<evidence type="ECO:0000256" key="1">
    <source>
        <dbReference type="ARBA" id="ARBA00022723"/>
    </source>
</evidence>
<keyword evidence="6" id="KW-0539">Nucleus</keyword>
<dbReference type="GO" id="GO:0046872">
    <property type="term" value="F:metal ion binding"/>
    <property type="evidence" value="ECO:0007669"/>
    <property type="project" value="UniProtKB-KW"/>
</dbReference>
<keyword evidence="2" id="KW-0862">Zinc</keyword>
<evidence type="ECO:0000256" key="5">
    <source>
        <dbReference type="ARBA" id="ARBA00023163"/>
    </source>
</evidence>
<evidence type="ECO:0000256" key="2">
    <source>
        <dbReference type="ARBA" id="ARBA00022833"/>
    </source>
</evidence>
<dbReference type="InterPro" id="IPR021858">
    <property type="entry name" value="Fun_TF"/>
</dbReference>
<feature type="compositionally biased region" description="Polar residues" evidence="7">
    <location>
        <begin position="612"/>
        <end position="632"/>
    </location>
</feature>
<evidence type="ECO:0000256" key="3">
    <source>
        <dbReference type="ARBA" id="ARBA00023015"/>
    </source>
</evidence>
<keyword evidence="5" id="KW-0804">Transcription</keyword>
<evidence type="ECO:0000313" key="8">
    <source>
        <dbReference type="EMBL" id="KAK4548119.1"/>
    </source>
</evidence>
<keyword evidence="1" id="KW-0479">Metal-binding</keyword>
<evidence type="ECO:0000256" key="4">
    <source>
        <dbReference type="ARBA" id="ARBA00023125"/>
    </source>
</evidence>
<dbReference type="PANTHER" id="PTHR36206:SF12">
    <property type="entry name" value="ASPERCRYPTIN BIOSYNTHESIS CLUSTER-SPECIFIC TRANSCRIPTION REGULATOR ATNN-RELATED"/>
    <property type="match status" value="1"/>
</dbReference>
<protein>
    <submittedName>
        <fullName evidence="8">Uncharacterized protein</fullName>
    </submittedName>
</protein>
<proteinExistence type="predicted"/>
<evidence type="ECO:0000256" key="7">
    <source>
        <dbReference type="SAM" id="MobiDB-lite"/>
    </source>
</evidence>
<name>A0AAV9JRM3_9PEZI</name>
<comment type="caution">
    <text evidence="8">The sequence shown here is derived from an EMBL/GenBank/DDBJ whole genome shotgun (WGS) entry which is preliminary data.</text>
</comment>